<keyword evidence="5" id="KW-0808">Transferase</keyword>
<dbReference type="AlphaFoldDB" id="D3PQT0"/>
<feature type="domain" description="Aminotransferase class I/classII large" evidence="7">
    <location>
        <begin position="19"/>
        <end position="375"/>
    </location>
</feature>
<dbReference type="Gene3D" id="3.90.1150.10">
    <property type="entry name" value="Aspartate Aminotransferase, domain 1"/>
    <property type="match status" value="1"/>
</dbReference>
<dbReference type="Pfam" id="PF00155">
    <property type="entry name" value="Aminotran_1_2"/>
    <property type="match status" value="1"/>
</dbReference>
<dbReference type="KEGG" id="mrb:Mrub_1049"/>
<dbReference type="SUPFAM" id="SSF53383">
    <property type="entry name" value="PLP-dependent transferases"/>
    <property type="match status" value="1"/>
</dbReference>
<reference evidence="9" key="2">
    <citation type="submission" date="2013-04" db="EMBL/GenBank/DDBJ databases">
        <title>Non-Hybrid, Finished Microbial Genome Assemblies from Long-Read SMRT Sequencing Data.</title>
        <authorList>
            <person name="Klammer A."/>
            <person name="Drake J."/>
            <person name="Heiner C."/>
            <person name="Clum A."/>
            <person name="Copeland A."/>
            <person name="Huddleston J."/>
            <person name="Eichler E."/>
            <person name="Turner S.W."/>
        </authorList>
    </citation>
    <scope>NUCLEOTIDE SEQUENCE</scope>
    <source>
        <strain evidence="9">DSM 1279</strain>
    </source>
</reference>
<comment type="subunit">
    <text evidence="3">Homodimer.</text>
</comment>
<dbReference type="FunFam" id="3.40.640.10:FF:000053">
    <property type="entry name" value="Aminotransferase, class I"/>
    <property type="match status" value="1"/>
</dbReference>
<dbReference type="KEGG" id="mre:K649_04890"/>
<evidence type="ECO:0000313" key="11">
    <source>
        <dbReference type="Proteomes" id="UP000013026"/>
    </source>
</evidence>
<evidence type="ECO:0000256" key="6">
    <source>
        <dbReference type="ARBA" id="ARBA00022898"/>
    </source>
</evidence>
<reference evidence="8 10" key="1">
    <citation type="journal article" date="2010" name="Stand. Genomic Sci.">
        <title>Complete genome sequence of Meiothermus ruber type strain (21).</title>
        <authorList>
            <person name="Tindall B.J."/>
            <person name="Sikorski J."/>
            <person name="Lucas S."/>
            <person name="Goltsman E."/>
            <person name="Copeland A."/>
            <person name="Glavina Del Rio T."/>
            <person name="Nolan M."/>
            <person name="Tice H."/>
            <person name="Cheng J.F."/>
            <person name="Han C."/>
            <person name="Pitluck S."/>
            <person name="Liolios K."/>
            <person name="Ivanova N."/>
            <person name="Mavromatis K."/>
            <person name="Ovchinnikova G."/>
            <person name="Pati A."/>
            <person name="Fahnrich R."/>
            <person name="Goodwin L."/>
            <person name="Chen A."/>
            <person name="Palaniappan K."/>
            <person name="Land M."/>
            <person name="Hauser L."/>
            <person name="Chang Y.J."/>
            <person name="Jeffries C.D."/>
            <person name="Rohde M."/>
            <person name="Goker M."/>
            <person name="Woyke T."/>
            <person name="Bristow J."/>
            <person name="Eisen J.A."/>
            <person name="Markowitz V."/>
            <person name="Hugenholtz P."/>
            <person name="Kyrpides N.C."/>
            <person name="Klenk H.P."/>
            <person name="Lapidus A."/>
        </authorList>
    </citation>
    <scope>NUCLEOTIDE SEQUENCE [LARGE SCALE GENOMIC DNA]</scope>
    <source>
        <strain evidence="10">ATCC 35948 / DSM 1279 / VKM B-1258 / 21</strain>
        <strain evidence="8">DSM 1279</strain>
    </source>
</reference>
<evidence type="ECO:0000256" key="5">
    <source>
        <dbReference type="ARBA" id="ARBA00022679"/>
    </source>
</evidence>
<dbReference type="Gene3D" id="3.40.640.10">
    <property type="entry name" value="Type I PLP-dependent aspartate aminotransferase-like (Major domain)"/>
    <property type="match status" value="1"/>
</dbReference>
<keyword evidence="6" id="KW-0663">Pyridoxal phosphate</keyword>
<dbReference type="OrthoDB" id="9802328at2"/>
<evidence type="ECO:0000259" key="7">
    <source>
        <dbReference type="Pfam" id="PF00155"/>
    </source>
</evidence>
<comment type="similarity">
    <text evidence="2">Belongs to the class-I pyridoxal-phosphate-dependent aminotransferase family.</text>
</comment>
<evidence type="ECO:0000256" key="4">
    <source>
        <dbReference type="ARBA" id="ARBA00022576"/>
    </source>
</evidence>
<dbReference type="GO" id="GO:0030170">
    <property type="term" value="F:pyridoxal phosphate binding"/>
    <property type="evidence" value="ECO:0007669"/>
    <property type="project" value="InterPro"/>
</dbReference>
<organism evidence="9 11">
    <name type="scientific">Meiothermus ruber (strain ATCC 35948 / DSM 1279 / VKM B-1258 / 21)</name>
    <name type="common">Thermus ruber</name>
    <dbReference type="NCBI Taxonomy" id="504728"/>
    <lineage>
        <taxon>Bacteria</taxon>
        <taxon>Thermotogati</taxon>
        <taxon>Deinococcota</taxon>
        <taxon>Deinococci</taxon>
        <taxon>Thermales</taxon>
        <taxon>Thermaceae</taxon>
        <taxon>Meiothermus</taxon>
    </lineage>
</organism>
<dbReference type="GO" id="GO:0047536">
    <property type="term" value="F:2-aminoadipate transaminase activity"/>
    <property type="evidence" value="ECO:0007669"/>
    <property type="project" value="TreeGrafter"/>
</dbReference>
<sequence>MPEAPKPTLDVTQTRIPEGVIDLGVGHPSLELLPLEELRQAAQHRLSQGDPSFLQYGAELGDARFRAELARFLGAHYGFAVAPETLFVTAGVSQALDLICTTFTRPGQVVLVEEPTYFLSLGIFQGHHLQVVPIPTDEQGLDVEALEAALRQQRAALLYTIPTFQNPTGTTLSQKRRERLVELSQQHGFLIVADEVYQLLGYQAAPPPSMARYLDTGLVLSLGSFSKILAPGLRLGWIQAAPRLLQKLTQNGMVVSGGGLNPFTSSIVRSALELGWQERYLQKLRHTYRGRLEVLLEALSQNGLRPRYRPEGGYFVWLELDPAINSQALLERALQTGVRFQPGHRFSSQGRLAHALRLCFAYYEPPELVEGVHRLARALQGYPGEAAGA</sequence>
<dbReference type="CDD" id="cd00609">
    <property type="entry name" value="AAT_like"/>
    <property type="match status" value="1"/>
</dbReference>
<dbReference type="PANTHER" id="PTHR42858">
    <property type="entry name" value="AMINOTRANSFERASE"/>
    <property type="match status" value="1"/>
</dbReference>
<dbReference type="Proteomes" id="UP000013026">
    <property type="component" value="Chromosome"/>
</dbReference>
<gene>
    <name evidence="8" type="ordered locus">Mrub_1049</name>
    <name evidence="9" type="ORF">K649_04890</name>
</gene>
<dbReference type="PANTHER" id="PTHR42858:SF1">
    <property type="entry name" value="LD15494P"/>
    <property type="match status" value="1"/>
</dbReference>
<dbReference type="STRING" id="504728.K649_04890"/>
<keyword evidence="10" id="KW-1185">Reference proteome</keyword>
<dbReference type="RefSeq" id="WP_013013332.1">
    <property type="nucleotide sequence ID" value="NC_013946.1"/>
</dbReference>
<evidence type="ECO:0000313" key="9">
    <source>
        <dbReference type="EMBL" id="AGK04280.1"/>
    </source>
</evidence>
<dbReference type="InterPro" id="IPR015421">
    <property type="entry name" value="PyrdxlP-dep_Trfase_major"/>
</dbReference>
<dbReference type="InterPro" id="IPR004839">
    <property type="entry name" value="Aminotransferase_I/II_large"/>
</dbReference>
<reference evidence="9 11" key="3">
    <citation type="submission" date="2013-04" db="EMBL/GenBank/DDBJ databases">
        <authorList>
            <person name="Chin J."/>
            <person name="Alexander D.H."/>
            <person name="Marks P."/>
            <person name="Korlach J."/>
            <person name="Clum A."/>
            <person name="Copeland A."/>
        </authorList>
    </citation>
    <scope>NUCLEOTIDE SEQUENCE [LARGE SCALE GENOMIC DNA]</scope>
    <source>
        <strain evidence="11">ATCC 35948 / DSM 1279 / VKM B-1258 / 21</strain>
        <strain evidence="9">DSM 1279</strain>
    </source>
</reference>
<protein>
    <submittedName>
        <fullName evidence="9">GntR family transcriptional regulator</fullName>
    </submittedName>
    <submittedName>
        <fullName evidence="8">Transcriptional regulator, GntR family</fullName>
    </submittedName>
</protein>
<keyword evidence="4" id="KW-0032">Aminotransferase</keyword>
<proteinExistence type="inferred from homology"/>
<evidence type="ECO:0000256" key="1">
    <source>
        <dbReference type="ARBA" id="ARBA00001933"/>
    </source>
</evidence>
<name>D3PQT0_MEIRD</name>
<evidence type="ECO:0000256" key="2">
    <source>
        <dbReference type="ARBA" id="ARBA00007441"/>
    </source>
</evidence>
<comment type="cofactor">
    <cofactor evidence="1">
        <name>pyridoxal 5'-phosphate</name>
        <dbReference type="ChEBI" id="CHEBI:597326"/>
    </cofactor>
</comment>
<evidence type="ECO:0000256" key="3">
    <source>
        <dbReference type="ARBA" id="ARBA00011738"/>
    </source>
</evidence>
<dbReference type="InterPro" id="IPR015424">
    <property type="entry name" value="PyrdxlP-dep_Trfase"/>
</dbReference>
<dbReference type="EMBL" id="CP005385">
    <property type="protein sequence ID" value="AGK04280.1"/>
    <property type="molecule type" value="Genomic_DNA"/>
</dbReference>
<accession>D3PQT0</accession>
<dbReference type="PATRIC" id="fig|504728.9.peg.1008"/>
<dbReference type="eggNOG" id="COG1167">
    <property type="taxonomic scope" value="Bacteria"/>
</dbReference>
<dbReference type="EMBL" id="CP001743">
    <property type="protein sequence ID" value="ADD27813.1"/>
    <property type="molecule type" value="Genomic_DNA"/>
</dbReference>
<evidence type="ECO:0000313" key="10">
    <source>
        <dbReference type="Proteomes" id="UP000006655"/>
    </source>
</evidence>
<evidence type="ECO:0000313" key="8">
    <source>
        <dbReference type="EMBL" id="ADD27813.1"/>
    </source>
</evidence>
<dbReference type="InterPro" id="IPR015422">
    <property type="entry name" value="PyrdxlP-dep_Trfase_small"/>
</dbReference>
<dbReference type="Proteomes" id="UP000006655">
    <property type="component" value="Chromosome"/>
</dbReference>